<dbReference type="PANTHER" id="PTHR10925:SF5">
    <property type="entry name" value="RNA CYTIDINE ACETYLTRANSFERASE"/>
    <property type="match status" value="1"/>
</dbReference>
<dbReference type="SUPFAM" id="SSF52540">
    <property type="entry name" value="P-loop containing nucleoside triphosphate hydrolases"/>
    <property type="match status" value="1"/>
</dbReference>
<keyword evidence="2" id="KW-0808">Transferase</keyword>
<feature type="non-terminal residue" evidence="10">
    <location>
        <position position="560"/>
    </location>
</feature>
<evidence type="ECO:0000313" key="10">
    <source>
        <dbReference type="EMBL" id="KAF7674347.1"/>
    </source>
</evidence>
<dbReference type="Pfam" id="PF13718">
    <property type="entry name" value="GNAT_acetyltr_2"/>
    <property type="match status" value="1"/>
</dbReference>
<comment type="subcellular location">
    <subcellularLocation>
        <location evidence="1">Nucleus</location>
        <location evidence="1">Nucleolus</location>
    </subcellularLocation>
</comment>
<dbReference type="Gene3D" id="3.40.630.30">
    <property type="match status" value="1"/>
</dbReference>
<reference evidence="10 11" key="1">
    <citation type="submission" date="2019-01" db="EMBL/GenBank/DDBJ databases">
        <title>Genomes sequencing and comparative genomics of infectious freshwater microsporidia, Cucumispora dikerogammari and Thelohania contejeani.</title>
        <authorList>
            <person name="Cormier A."/>
            <person name="Giraud I."/>
            <person name="Wattier R."/>
            <person name="Teixeira M."/>
            <person name="Grandjean F."/>
            <person name="Rigaud T."/>
            <person name="Cordaux R."/>
        </authorList>
    </citation>
    <scope>NUCLEOTIDE SEQUENCE [LARGE SCALE GENOMIC DNA]</scope>
    <source>
        <strain evidence="10">T1</strain>
        <tissue evidence="10">Spores</tissue>
    </source>
</reference>
<feature type="domain" description="N-acetyltransferase" evidence="9">
    <location>
        <begin position="433"/>
        <end position="556"/>
    </location>
</feature>
<evidence type="ECO:0000259" key="8">
    <source>
        <dbReference type="Pfam" id="PF08351"/>
    </source>
</evidence>
<dbReference type="InterPro" id="IPR032672">
    <property type="entry name" value="TmcA/NAT10/Kre33"/>
</dbReference>
<dbReference type="InterPro" id="IPR000182">
    <property type="entry name" value="GNAT_dom"/>
</dbReference>
<dbReference type="EMBL" id="SBIQ01000625">
    <property type="protein sequence ID" value="KAF7674347.1"/>
    <property type="molecule type" value="Genomic_DNA"/>
</dbReference>
<dbReference type="Gene3D" id="3.40.50.300">
    <property type="entry name" value="P-loop containing nucleotide triphosphate hydrolases"/>
    <property type="match status" value="1"/>
</dbReference>
<feature type="domain" description="TcmA/NAT10 helicase" evidence="7">
    <location>
        <begin position="209"/>
        <end position="394"/>
    </location>
</feature>
<gene>
    <name evidence="10" type="primary">nat10_1</name>
    <name evidence="10" type="ORF">TCON_2738</name>
</gene>
<dbReference type="CDD" id="cd04301">
    <property type="entry name" value="NAT_SF"/>
    <property type="match status" value="1"/>
</dbReference>
<feature type="domain" description="TmcA/NAT10 N-terminal" evidence="8">
    <location>
        <begin position="22"/>
        <end position="138"/>
    </location>
</feature>
<comment type="caution">
    <text evidence="10">The sequence shown here is derived from an EMBL/GenBank/DDBJ whole genome shotgun (WGS) entry which is preliminary data.</text>
</comment>
<evidence type="ECO:0000259" key="9">
    <source>
        <dbReference type="Pfam" id="PF13718"/>
    </source>
</evidence>
<evidence type="ECO:0000313" key="11">
    <source>
        <dbReference type="Proteomes" id="UP001516464"/>
    </source>
</evidence>
<evidence type="ECO:0000256" key="6">
    <source>
        <dbReference type="ARBA" id="ARBA00023315"/>
    </source>
</evidence>
<evidence type="ECO:0000256" key="5">
    <source>
        <dbReference type="ARBA" id="ARBA00022840"/>
    </source>
</evidence>
<dbReference type="InterPro" id="IPR027417">
    <property type="entry name" value="P-loop_NTPase"/>
</dbReference>
<organism evidence="10 11">
    <name type="scientific">Astathelohania contejeani</name>
    <dbReference type="NCBI Taxonomy" id="164912"/>
    <lineage>
        <taxon>Eukaryota</taxon>
        <taxon>Fungi</taxon>
        <taxon>Fungi incertae sedis</taxon>
        <taxon>Microsporidia</taxon>
        <taxon>Astathelohaniidae</taxon>
        <taxon>Astathelohania</taxon>
    </lineage>
</organism>
<evidence type="ECO:0000256" key="1">
    <source>
        <dbReference type="ARBA" id="ARBA00004604"/>
    </source>
</evidence>
<dbReference type="PANTHER" id="PTHR10925">
    <property type="entry name" value="N-ACETYLTRANSFERASE 10"/>
    <property type="match status" value="1"/>
</dbReference>
<keyword evidence="4" id="KW-0547">Nucleotide-binding</keyword>
<sequence>SQIPNIYYLLSKYRREGILDILWLYKKPIIESKTKKKGKKTDILESFFETVDISRVYYEESDRVLGNTYGMLVIEDFEGMTPNILAQSIETVKGGGIIAILLKKNMESYEMDIYNKYGNKDEIIPRFNTRLYKSLINSKFTIVLNDSLDVLSYNPNKKEKSMKIDNPSNIIGNNGGIVNIGINDEQRNIIKEFIEIINTRSDDKRIISLTAARGRGKSAVMGLIVANAIDLNYSTIRIASPRIENVRTLFNFIKKGLLFLGYEEKKDFEIEYILSQRNINKIIVKRKYKQTIEYLDPSVDMKINPDLLIIDEAAAIPLVNLKKLLTANLIFMASTINGYEGTGRVLTTKLFNELRKKSKSNEPFVFEEMKLEEPIRYSTNDPVEKWLNKILILDGTPKNINACPPPGDCELFCVNRDILFSYHSHSENFLKDLISLFVASHYKNSPNDIQLMADAPNHAVFVLLTPVYDEERQMPEILCAIQIAFEGKNRNRNGNIIPWILAEKCLKKEFLDKVGVRIVRIAVHPDYLSMGYGTKALELLEKLFKNGMSNSDNNNNLSCK</sequence>
<dbReference type="InterPro" id="IPR007807">
    <property type="entry name" value="TcmA/NAT10_helicase"/>
</dbReference>
<dbReference type="Gene3D" id="3.40.50.11040">
    <property type="match status" value="1"/>
</dbReference>
<dbReference type="Pfam" id="PF05127">
    <property type="entry name" value="NAT10_TcmA_helicase"/>
    <property type="match status" value="1"/>
</dbReference>
<accession>A0ABQ7HV58</accession>
<protein>
    <submittedName>
        <fullName evidence="10">RNA cytidine acetyltransferase</fullName>
    </submittedName>
</protein>
<evidence type="ECO:0000256" key="2">
    <source>
        <dbReference type="ARBA" id="ARBA00022679"/>
    </source>
</evidence>
<dbReference type="Pfam" id="PF08351">
    <property type="entry name" value="TmcA_N"/>
    <property type="match status" value="1"/>
</dbReference>
<evidence type="ECO:0000256" key="4">
    <source>
        <dbReference type="ARBA" id="ARBA00022741"/>
    </source>
</evidence>
<keyword evidence="3" id="KW-0819">tRNA processing</keyword>
<evidence type="ECO:0000259" key="7">
    <source>
        <dbReference type="Pfam" id="PF05127"/>
    </source>
</evidence>
<dbReference type="Proteomes" id="UP001516464">
    <property type="component" value="Unassembled WGS sequence"/>
</dbReference>
<keyword evidence="11" id="KW-1185">Reference proteome</keyword>
<proteinExistence type="predicted"/>
<evidence type="ECO:0000256" key="3">
    <source>
        <dbReference type="ARBA" id="ARBA00022694"/>
    </source>
</evidence>
<feature type="non-terminal residue" evidence="10">
    <location>
        <position position="1"/>
    </location>
</feature>
<keyword evidence="6" id="KW-0012">Acyltransferase</keyword>
<name>A0ABQ7HV58_9MICR</name>
<keyword evidence="5" id="KW-0067">ATP-binding</keyword>
<dbReference type="InterPro" id="IPR013562">
    <property type="entry name" value="TmcA/NAT10_N"/>
</dbReference>